<sequence length="113" mass="11629">MLAVRQGEIKRGPVLGMSGSSAGFSGHSLGLEVWLGKCARTFTPSGTKEERGGSQERARTFEVTGNRGQRVSASVECEGGEGVETDAQGGRSSAGGGSARDQGRVICLGKVWG</sequence>
<name>A0A6J5VKT9_PRUAR</name>
<dbReference type="Proteomes" id="UP000507222">
    <property type="component" value="Unassembled WGS sequence"/>
</dbReference>
<evidence type="ECO:0000313" key="3">
    <source>
        <dbReference type="Proteomes" id="UP000507222"/>
    </source>
</evidence>
<reference evidence="2 3" key="1">
    <citation type="submission" date="2020-05" db="EMBL/GenBank/DDBJ databases">
        <authorList>
            <person name="Campoy J."/>
            <person name="Schneeberger K."/>
            <person name="Spophaly S."/>
        </authorList>
    </citation>
    <scope>NUCLEOTIDE SEQUENCE [LARGE SCALE GENOMIC DNA]</scope>
    <source>
        <strain evidence="2">PruArmRojPasFocal</strain>
    </source>
</reference>
<feature type="compositionally biased region" description="Basic and acidic residues" evidence="1">
    <location>
        <begin position="47"/>
        <end position="60"/>
    </location>
</feature>
<gene>
    <name evidence="2" type="ORF">CURHAP_LOCUS48706</name>
</gene>
<proteinExistence type="predicted"/>
<feature type="region of interest" description="Disordered" evidence="1">
    <location>
        <begin position="43"/>
        <end position="101"/>
    </location>
</feature>
<protein>
    <submittedName>
        <fullName evidence="2">Uncharacterized protein</fullName>
    </submittedName>
</protein>
<accession>A0A6J5VKT9</accession>
<evidence type="ECO:0000256" key="1">
    <source>
        <dbReference type="SAM" id="MobiDB-lite"/>
    </source>
</evidence>
<evidence type="ECO:0000313" key="2">
    <source>
        <dbReference type="EMBL" id="CAB4289596.1"/>
    </source>
</evidence>
<organism evidence="2 3">
    <name type="scientific">Prunus armeniaca</name>
    <name type="common">Apricot</name>
    <name type="synonym">Armeniaca vulgaris</name>
    <dbReference type="NCBI Taxonomy" id="36596"/>
    <lineage>
        <taxon>Eukaryota</taxon>
        <taxon>Viridiplantae</taxon>
        <taxon>Streptophyta</taxon>
        <taxon>Embryophyta</taxon>
        <taxon>Tracheophyta</taxon>
        <taxon>Spermatophyta</taxon>
        <taxon>Magnoliopsida</taxon>
        <taxon>eudicotyledons</taxon>
        <taxon>Gunneridae</taxon>
        <taxon>Pentapetalae</taxon>
        <taxon>rosids</taxon>
        <taxon>fabids</taxon>
        <taxon>Rosales</taxon>
        <taxon>Rosaceae</taxon>
        <taxon>Amygdaloideae</taxon>
        <taxon>Amygdaleae</taxon>
        <taxon>Prunus</taxon>
    </lineage>
</organism>
<dbReference type="AlphaFoldDB" id="A0A6J5VKT9"/>
<dbReference type="EMBL" id="CAEKDK010000008">
    <property type="protein sequence ID" value="CAB4289596.1"/>
    <property type="molecule type" value="Genomic_DNA"/>
</dbReference>